<dbReference type="InterPro" id="IPR010982">
    <property type="entry name" value="Lambda_DNA-bd_dom_sf"/>
</dbReference>
<gene>
    <name evidence="1" type="ORF">COK98_02915</name>
</gene>
<dbReference type="Proteomes" id="UP000226257">
    <property type="component" value="Unassembled WGS sequence"/>
</dbReference>
<organism evidence="1 2">
    <name type="scientific">Bacillus cereus</name>
    <dbReference type="NCBI Taxonomy" id="1396"/>
    <lineage>
        <taxon>Bacteria</taxon>
        <taxon>Bacillati</taxon>
        <taxon>Bacillota</taxon>
        <taxon>Bacilli</taxon>
        <taxon>Bacillales</taxon>
        <taxon>Bacillaceae</taxon>
        <taxon>Bacillus</taxon>
        <taxon>Bacillus cereus group</taxon>
    </lineage>
</organism>
<protein>
    <submittedName>
        <fullName evidence="1">Transcriptional regulator</fullName>
    </submittedName>
</protein>
<dbReference type="SUPFAM" id="SSF47413">
    <property type="entry name" value="lambda repressor-like DNA-binding domains"/>
    <property type="match status" value="1"/>
</dbReference>
<evidence type="ECO:0000313" key="2">
    <source>
        <dbReference type="Proteomes" id="UP000226257"/>
    </source>
</evidence>
<evidence type="ECO:0000313" key="1">
    <source>
        <dbReference type="EMBL" id="PFV11239.1"/>
    </source>
</evidence>
<dbReference type="EMBL" id="NVDQ01000007">
    <property type="protein sequence ID" value="PFV11239.1"/>
    <property type="molecule type" value="Genomic_DNA"/>
</dbReference>
<reference evidence="1 2" key="1">
    <citation type="submission" date="2017-09" db="EMBL/GenBank/DDBJ databases">
        <title>Large-scale bioinformatics analysis of Bacillus genomes uncovers conserved roles of natural products in bacterial physiology.</title>
        <authorList>
            <consortium name="Agbiome Team Llc"/>
            <person name="Bleich R.M."/>
            <person name="Grubbs K.J."/>
            <person name="Santa Maria K.C."/>
            <person name="Allen S.E."/>
            <person name="Farag S."/>
            <person name="Shank E.A."/>
            <person name="Bowers A."/>
        </authorList>
    </citation>
    <scope>NUCLEOTIDE SEQUENCE [LARGE SCALE GENOMIC DNA]</scope>
    <source>
        <strain evidence="1 2">AFS060282</strain>
    </source>
</reference>
<proteinExistence type="predicted"/>
<dbReference type="RefSeq" id="WP_098659932.1">
    <property type="nucleotide sequence ID" value="NZ_NVDQ01000007.1"/>
</dbReference>
<dbReference type="Gene3D" id="1.10.260.40">
    <property type="entry name" value="lambda repressor-like DNA-binding domains"/>
    <property type="match status" value="1"/>
</dbReference>
<accession>A0A9X7BH51</accession>
<sequence length="61" mass="7081">MNNTFGKKVKTWLVINDMKQKDLADMLNISSAYLSDILLDKRKGEKVRRKIIKILETKEAS</sequence>
<comment type="caution">
    <text evidence="1">The sequence shown here is derived from an EMBL/GenBank/DDBJ whole genome shotgun (WGS) entry which is preliminary data.</text>
</comment>
<dbReference type="GO" id="GO:0003677">
    <property type="term" value="F:DNA binding"/>
    <property type="evidence" value="ECO:0007669"/>
    <property type="project" value="InterPro"/>
</dbReference>
<dbReference type="AlphaFoldDB" id="A0A9X7BH51"/>
<name>A0A9X7BH51_BACCE</name>